<dbReference type="SUPFAM" id="SSF51735">
    <property type="entry name" value="NAD(P)-binding Rossmann-fold domains"/>
    <property type="match status" value="1"/>
</dbReference>
<dbReference type="PANTHER" id="PTHR43115">
    <property type="entry name" value="DEHYDROGENASE/REDUCTASE SDR FAMILY MEMBER 11"/>
    <property type="match status" value="1"/>
</dbReference>
<dbReference type="InterPro" id="IPR057326">
    <property type="entry name" value="KR_dom"/>
</dbReference>
<accession>A0ABN6UKD3</accession>
<dbReference type="PROSITE" id="PS00061">
    <property type="entry name" value="ADH_SHORT"/>
    <property type="match status" value="1"/>
</dbReference>
<dbReference type="RefSeq" id="WP_281778778.1">
    <property type="nucleotide sequence ID" value="NZ_AP027041.1"/>
</dbReference>
<evidence type="ECO:0000256" key="3">
    <source>
        <dbReference type="RuleBase" id="RU000363"/>
    </source>
</evidence>
<dbReference type="PRINTS" id="PR00081">
    <property type="entry name" value="GDHRDH"/>
</dbReference>
<dbReference type="Proteomes" id="UP001317822">
    <property type="component" value="Chromosome"/>
</dbReference>
<evidence type="ECO:0000256" key="2">
    <source>
        <dbReference type="ARBA" id="ARBA00023002"/>
    </source>
</evidence>
<gene>
    <name evidence="5" type="ORF">LA521A_19930</name>
</gene>
<dbReference type="InterPro" id="IPR002347">
    <property type="entry name" value="SDR_fam"/>
</dbReference>
<sequence>MSKQDFLTLDIAGKVVAITGASSGIGEATALRLAQHGAILALGARRTDRLEAIAAQIRDNGGEVLVHALDVTRRDQVEAFIQATIARFGRVDVLVNNAGVMPLSRLADLKVDEWDRMVDVNVKGVLYGIGAVLPSMNERGAGQIVNVSSVAGRQVFATAAVYCATKFAVHALSEGLRQESPFLRVTTIAPGAVESELTSTISDPAMKREVDEVFRKDMLPADAIARAIAFAIGQPADVDVNELVVRPTAQAY</sequence>
<organism evidence="5 6">
    <name type="scientific">Lysobacter auxotrophicus</name>
    <dbReference type="NCBI Taxonomy" id="2992573"/>
    <lineage>
        <taxon>Bacteria</taxon>
        <taxon>Pseudomonadati</taxon>
        <taxon>Pseudomonadota</taxon>
        <taxon>Gammaproteobacteria</taxon>
        <taxon>Lysobacterales</taxon>
        <taxon>Lysobacteraceae</taxon>
        <taxon>Lysobacter</taxon>
    </lineage>
</organism>
<proteinExistence type="inferred from homology"/>
<evidence type="ECO:0000259" key="4">
    <source>
        <dbReference type="SMART" id="SM00822"/>
    </source>
</evidence>
<dbReference type="PRINTS" id="PR00080">
    <property type="entry name" value="SDRFAMILY"/>
</dbReference>
<keyword evidence="2" id="KW-0560">Oxidoreductase</keyword>
<dbReference type="EMBL" id="AP027041">
    <property type="protein sequence ID" value="BDU16792.1"/>
    <property type="molecule type" value="Genomic_DNA"/>
</dbReference>
<name>A0ABN6UKD3_9GAMM</name>
<dbReference type="PANTHER" id="PTHR43115:SF4">
    <property type="entry name" value="DEHYDROGENASE_REDUCTASE SDR FAMILY MEMBER 11"/>
    <property type="match status" value="1"/>
</dbReference>
<dbReference type="Pfam" id="PF00106">
    <property type="entry name" value="adh_short"/>
    <property type="match status" value="1"/>
</dbReference>
<dbReference type="InterPro" id="IPR020904">
    <property type="entry name" value="Sc_DH/Rdtase_CS"/>
</dbReference>
<dbReference type="Gene3D" id="3.40.50.720">
    <property type="entry name" value="NAD(P)-binding Rossmann-like Domain"/>
    <property type="match status" value="1"/>
</dbReference>
<evidence type="ECO:0000313" key="6">
    <source>
        <dbReference type="Proteomes" id="UP001317822"/>
    </source>
</evidence>
<evidence type="ECO:0000256" key="1">
    <source>
        <dbReference type="ARBA" id="ARBA00006484"/>
    </source>
</evidence>
<dbReference type="InterPro" id="IPR036291">
    <property type="entry name" value="NAD(P)-bd_dom_sf"/>
</dbReference>
<dbReference type="SMART" id="SM00822">
    <property type="entry name" value="PKS_KR"/>
    <property type="match status" value="1"/>
</dbReference>
<protein>
    <submittedName>
        <fullName evidence="5">SDR family oxidoreductase</fullName>
    </submittedName>
</protein>
<keyword evidence="6" id="KW-1185">Reference proteome</keyword>
<feature type="domain" description="Ketoreductase" evidence="4">
    <location>
        <begin position="14"/>
        <end position="196"/>
    </location>
</feature>
<reference evidence="5 6" key="1">
    <citation type="journal article" date="2023" name="Int. J. Syst. Evol. Microbiol.">
        <title>Physiological and genomic analyses of cobalamin (vitamin B12)-auxotrophy of Lysobacter auxotrophicus sp. nov., a methionine-auxotrophic chitinolytic bacterium isolated from chitin-treated soil.</title>
        <authorList>
            <person name="Saito A."/>
            <person name="Dohra H."/>
            <person name="Hamada M."/>
            <person name="Moriuchi R."/>
            <person name="Kotsuchibashi Y."/>
            <person name="Mori K."/>
        </authorList>
    </citation>
    <scope>NUCLEOTIDE SEQUENCE [LARGE SCALE GENOMIC DNA]</scope>
    <source>
        <strain evidence="5 6">5-21a</strain>
    </source>
</reference>
<evidence type="ECO:0000313" key="5">
    <source>
        <dbReference type="EMBL" id="BDU16792.1"/>
    </source>
</evidence>
<comment type="similarity">
    <text evidence="1 3">Belongs to the short-chain dehydrogenases/reductases (SDR) family.</text>
</comment>